<evidence type="ECO:0000313" key="2">
    <source>
        <dbReference type="Proteomes" id="UP001497535"/>
    </source>
</evidence>
<dbReference type="Proteomes" id="UP001497535">
    <property type="component" value="Unassembled WGS sequence"/>
</dbReference>
<organism evidence="1 2">
    <name type="scientific">Meloidogyne enterolobii</name>
    <name type="common">Root-knot nematode worm</name>
    <name type="synonym">Meloidogyne mayaguensis</name>
    <dbReference type="NCBI Taxonomy" id="390850"/>
    <lineage>
        <taxon>Eukaryota</taxon>
        <taxon>Metazoa</taxon>
        <taxon>Ecdysozoa</taxon>
        <taxon>Nematoda</taxon>
        <taxon>Chromadorea</taxon>
        <taxon>Rhabditida</taxon>
        <taxon>Tylenchina</taxon>
        <taxon>Tylenchomorpha</taxon>
        <taxon>Tylenchoidea</taxon>
        <taxon>Meloidogynidae</taxon>
        <taxon>Meloidogyninae</taxon>
        <taxon>Meloidogyne</taxon>
    </lineage>
</organism>
<reference evidence="1" key="1">
    <citation type="submission" date="2023-11" db="EMBL/GenBank/DDBJ databases">
        <authorList>
            <person name="Poullet M."/>
        </authorList>
    </citation>
    <scope>NUCLEOTIDE SEQUENCE</scope>
    <source>
        <strain evidence="1">E1834</strain>
    </source>
</reference>
<comment type="caution">
    <text evidence="1">The sequence shown here is derived from an EMBL/GenBank/DDBJ whole genome shotgun (WGS) entry which is preliminary data.</text>
</comment>
<name>A0ACB0ZG29_MELEN</name>
<gene>
    <name evidence="1" type="ORF">MENTE1834_LOCUS24259</name>
</gene>
<protein>
    <submittedName>
        <fullName evidence="1">Uncharacterized protein</fullName>
    </submittedName>
</protein>
<proteinExistence type="predicted"/>
<evidence type="ECO:0000313" key="1">
    <source>
        <dbReference type="EMBL" id="CAK5077348.1"/>
    </source>
</evidence>
<dbReference type="EMBL" id="CAVMJV010000032">
    <property type="protein sequence ID" value="CAK5077348.1"/>
    <property type="molecule type" value="Genomic_DNA"/>
</dbReference>
<sequence length="62" mass="7556">MCFVFSNILFLIKRKNTKSEFLLPKIQIKSEFQVVFFCIFQNSDFILFQKHKLIKIRIKNQN</sequence>
<keyword evidence="2" id="KW-1185">Reference proteome</keyword>
<accession>A0ACB0ZG29</accession>